<reference evidence="1" key="1">
    <citation type="journal article" date="2020" name="Nature">
        <title>Giant virus diversity and host interactions through global metagenomics.</title>
        <authorList>
            <person name="Schulz F."/>
            <person name="Roux S."/>
            <person name="Paez-Espino D."/>
            <person name="Jungbluth S."/>
            <person name="Walsh D.A."/>
            <person name="Denef V.J."/>
            <person name="McMahon K.D."/>
            <person name="Konstantinidis K.T."/>
            <person name="Eloe-Fadrosh E.A."/>
            <person name="Kyrpides N.C."/>
            <person name="Woyke T."/>
        </authorList>
    </citation>
    <scope>NUCLEOTIDE SEQUENCE</scope>
    <source>
        <strain evidence="1">GVMAG-M-3300023179-82</strain>
    </source>
</reference>
<sequence length="148" mass="17465">MSNITIYNFTDELNIHLTKIQYQYDITLTIFKDITNMINNNFSNNKKYNYLLNKLKIKCHNLTNIYSNLLNNLLNIINNTDEDNIIDKNINDFNNYIIQYTLHIVEFDKIKKTLSKLIDYSINNIIEYNTYSTSCSSICDGNCCNFIN</sequence>
<protein>
    <submittedName>
        <fullName evidence="1">Uncharacterized protein</fullName>
    </submittedName>
</protein>
<evidence type="ECO:0000313" key="1">
    <source>
        <dbReference type="EMBL" id="QHT76743.1"/>
    </source>
</evidence>
<proteinExistence type="predicted"/>
<name>A0A6C0H9S2_9ZZZZ</name>
<accession>A0A6C0H9S2</accession>
<organism evidence="1">
    <name type="scientific">viral metagenome</name>
    <dbReference type="NCBI Taxonomy" id="1070528"/>
    <lineage>
        <taxon>unclassified sequences</taxon>
        <taxon>metagenomes</taxon>
        <taxon>organismal metagenomes</taxon>
    </lineage>
</organism>
<dbReference type="EMBL" id="MN739901">
    <property type="protein sequence ID" value="QHT76743.1"/>
    <property type="molecule type" value="Genomic_DNA"/>
</dbReference>
<dbReference type="AlphaFoldDB" id="A0A6C0H9S2"/>